<evidence type="ECO:0000313" key="2">
    <source>
        <dbReference type="EMBL" id="QAY62450.1"/>
    </source>
</evidence>
<feature type="transmembrane region" description="Helical" evidence="1">
    <location>
        <begin position="20"/>
        <end position="40"/>
    </location>
</feature>
<feature type="transmembrane region" description="Helical" evidence="1">
    <location>
        <begin position="130"/>
        <end position="150"/>
    </location>
</feature>
<feature type="transmembrane region" description="Helical" evidence="1">
    <location>
        <begin position="91"/>
        <end position="110"/>
    </location>
</feature>
<feature type="transmembrane region" description="Helical" evidence="1">
    <location>
        <begin position="65"/>
        <end position="85"/>
    </location>
</feature>
<sequence>MGLFLFGVLADAGLVSASMLASAGLVVSVPIALVGARVLVHRKQVRATHLVERSVLAGVNGRKTLGLVVAVVVGWCSAAVLLLDVPGWTSAEWLTVILAIPAFWLAGLAVDRSLARQFQQPKLEVVSSWARVIGATALVVVLALLVFAFAHPGRGVAGAEYLAALSRARNGLVESPSALVGDVASIGSQVAAIREHLSATAARGAFGFLAYVVFAVQAAIVAVGVAGLFEFCRLPARDFRRVFEPVAGCRSDAPRDTVPPVPVPVRGREVAIVLAAYMILLALTLVIDRLYAEHASLQVPVRTVVGWLDRW</sequence>
<keyword evidence="1" id="KW-0812">Transmembrane</keyword>
<gene>
    <name evidence="2" type="ORF">ET495_03355</name>
</gene>
<dbReference type="EMBL" id="CP035495">
    <property type="protein sequence ID" value="QAY62450.1"/>
    <property type="molecule type" value="Genomic_DNA"/>
</dbReference>
<dbReference type="RefSeq" id="WP_129202594.1">
    <property type="nucleotide sequence ID" value="NZ_CP035495.1"/>
</dbReference>
<feature type="transmembrane region" description="Helical" evidence="1">
    <location>
        <begin position="208"/>
        <end position="231"/>
    </location>
</feature>
<name>A0A4P6EIN7_9MICO</name>
<organism evidence="2 3">
    <name type="scientific">Xylanimonas allomyrinae</name>
    <dbReference type="NCBI Taxonomy" id="2509459"/>
    <lineage>
        <taxon>Bacteria</taxon>
        <taxon>Bacillati</taxon>
        <taxon>Actinomycetota</taxon>
        <taxon>Actinomycetes</taxon>
        <taxon>Micrococcales</taxon>
        <taxon>Promicromonosporaceae</taxon>
        <taxon>Xylanimonas</taxon>
    </lineage>
</organism>
<feature type="transmembrane region" description="Helical" evidence="1">
    <location>
        <begin position="270"/>
        <end position="287"/>
    </location>
</feature>
<keyword evidence="3" id="KW-1185">Reference proteome</keyword>
<reference evidence="2 3" key="1">
    <citation type="submission" date="2019-01" db="EMBL/GenBank/DDBJ databases">
        <title>Genome sequencing of strain 2JSPR-7.</title>
        <authorList>
            <person name="Heo J."/>
            <person name="Kim S.-J."/>
            <person name="Kim J.-S."/>
            <person name="Hong S.-B."/>
            <person name="Kwon S.-W."/>
        </authorList>
    </citation>
    <scope>NUCLEOTIDE SEQUENCE [LARGE SCALE GENOMIC DNA]</scope>
    <source>
        <strain evidence="2 3">2JSPR-7</strain>
    </source>
</reference>
<evidence type="ECO:0000256" key="1">
    <source>
        <dbReference type="SAM" id="Phobius"/>
    </source>
</evidence>
<protein>
    <submittedName>
        <fullName evidence="2">Uncharacterized protein</fullName>
    </submittedName>
</protein>
<evidence type="ECO:0000313" key="3">
    <source>
        <dbReference type="Proteomes" id="UP000291758"/>
    </source>
</evidence>
<dbReference type="OrthoDB" id="7698234at2"/>
<accession>A0A4P6EIN7</accession>
<keyword evidence="1" id="KW-1133">Transmembrane helix</keyword>
<dbReference type="AlphaFoldDB" id="A0A4P6EIN7"/>
<proteinExistence type="predicted"/>
<dbReference type="Proteomes" id="UP000291758">
    <property type="component" value="Chromosome"/>
</dbReference>
<dbReference type="KEGG" id="xyl:ET495_03355"/>
<keyword evidence="1" id="KW-0472">Membrane</keyword>